<keyword evidence="14" id="KW-1185">Reference proteome</keyword>
<dbReference type="SMART" id="SM00382">
    <property type="entry name" value="AAA"/>
    <property type="match status" value="2"/>
</dbReference>
<evidence type="ECO:0000313" key="14">
    <source>
        <dbReference type="Proteomes" id="UP000577697"/>
    </source>
</evidence>
<keyword evidence="4 11" id="KW-0762">Sugar transport</keyword>
<reference evidence="11 13" key="1">
    <citation type="submission" date="2016-03" db="EMBL/GenBank/DDBJ databases">
        <title>Complete genome of Aminobacter aminovorans KCTC 2477.</title>
        <authorList>
            <person name="Kim K.M."/>
        </authorList>
    </citation>
    <scope>NUCLEOTIDE SEQUENCE [LARGE SCALE GENOMIC DNA]</scope>
    <source>
        <strain evidence="11 13">KCTC 2477</strain>
    </source>
</reference>
<dbReference type="InterPro" id="IPR050107">
    <property type="entry name" value="ABC_carbohydrate_import_ATPase"/>
</dbReference>
<evidence type="ECO:0000256" key="1">
    <source>
        <dbReference type="ARBA" id="ARBA00005417"/>
    </source>
</evidence>
<evidence type="ECO:0000256" key="3">
    <source>
        <dbReference type="ARBA" id="ARBA00022475"/>
    </source>
</evidence>
<dbReference type="GO" id="GO:0005524">
    <property type="term" value="F:ATP binding"/>
    <property type="evidence" value="ECO:0007669"/>
    <property type="project" value="UniProtKB-KW"/>
</dbReference>
<dbReference type="EMBL" id="JACICB010000003">
    <property type="protein sequence ID" value="MBB3704728.1"/>
    <property type="molecule type" value="Genomic_DNA"/>
</dbReference>
<dbReference type="AlphaFoldDB" id="A0AAC8YRK6"/>
<keyword evidence="9" id="KW-0472">Membrane</keyword>
<dbReference type="PROSITE" id="PS00211">
    <property type="entry name" value="ABC_TRANSPORTER_1"/>
    <property type="match status" value="1"/>
</dbReference>
<dbReference type="Pfam" id="PF00005">
    <property type="entry name" value="ABC_tran"/>
    <property type="match status" value="2"/>
</dbReference>
<keyword evidence="5" id="KW-0677">Repeat</keyword>
<gene>
    <name evidence="11" type="ORF">AA2016_3961</name>
    <name evidence="12" type="ORF">FHS67_001031</name>
</gene>
<evidence type="ECO:0000313" key="13">
    <source>
        <dbReference type="Proteomes" id="UP000075755"/>
    </source>
</evidence>
<keyword evidence="7" id="KW-0067">ATP-binding</keyword>
<dbReference type="PANTHER" id="PTHR43790">
    <property type="entry name" value="CARBOHYDRATE TRANSPORT ATP-BINDING PROTEIN MG119-RELATED"/>
    <property type="match status" value="1"/>
</dbReference>
<dbReference type="EMBL" id="CP015005">
    <property type="protein sequence ID" value="AMS42879.1"/>
    <property type="molecule type" value="Genomic_DNA"/>
</dbReference>
<organism evidence="11 13">
    <name type="scientific">Aminobacter aminovorans</name>
    <name type="common">Chelatobacter heintzii</name>
    <dbReference type="NCBI Taxonomy" id="83263"/>
    <lineage>
        <taxon>Bacteria</taxon>
        <taxon>Pseudomonadati</taxon>
        <taxon>Pseudomonadota</taxon>
        <taxon>Alphaproteobacteria</taxon>
        <taxon>Hyphomicrobiales</taxon>
        <taxon>Phyllobacteriaceae</taxon>
        <taxon>Aminobacter</taxon>
    </lineage>
</organism>
<reference evidence="12 14" key="2">
    <citation type="submission" date="2020-08" db="EMBL/GenBank/DDBJ databases">
        <title>Genomic Encyclopedia of Type Strains, Phase IV (KMG-IV): sequencing the most valuable type-strain genomes for metagenomic binning, comparative biology and taxonomic classification.</title>
        <authorList>
            <person name="Goeker M."/>
        </authorList>
    </citation>
    <scope>NUCLEOTIDE SEQUENCE [LARGE SCALE GENOMIC DNA]</scope>
    <source>
        <strain evidence="12 14">DSM 10368</strain>
    </source>
</reference>
<dbReference type="CDD" id="cd03216">
    <property type="entry name" value="ABC_Carb_Monos_I"/>
    <property type="match status" value="1"/>
</dbReference>
<comment type="similarity">
    <text evidence="1">Belongs to the ABC transporter superfamily.</text>
</comment>
<dbReference type="KEGG" id="aak:AA2016_3961"/>
<evidence type="ECO:0000313" key="11">
    <source>
        <dbReference type="EMBL" id="AMS42879.1"/>
    </source>
</evidence>
<dbReference type="InterPro" id="IPR027417">
    <property type="entry name" value="P-loop_NTPase"/>
</dbReference>
<evidence type="ECO:0000256" key="6">
    <source>
        <dbReference type="ARBA" id="ARBA00022741"/>
    </source>
</evidence>
<dbReference type="InterPro" id="IPR003439">
    <property type="entry name" value="ABC_transporter-like_ATP-bd"/>
</dbReference>
<keyword evidence="8" id="KW-1278">Translocase</keyword>
<evidence type="ECO:0000313" key="12">
    <source>
        <dbReference type="EMBL" id="MBB3704728.1"/>
    </source>
</evidence>
<evidence type="ECO:0000256" key="8">
    <source>
        <dbReference type="ARBA" id="ARBA00022967"/>
    </source>
</evidence>
<accession>A0AAC8YRK6</accession>
<dbReference type="RefSeq" id="WP_169808338.1">
    <property type="nucleotide sequence ID" value="NZ_CP015005.1"/>
</dbReference>
<evidence type="ECO:0000256" key="9">
    <source>
        <dbReference type="ARBA" id="ARBA00023136"/>
    </source>
</evidence>
<evidence type="ECO:0000259" key="10">
    <source>
        <dbReference type="PROSITE" id="PS50893"/>
    </source>
</evidence>
<keyword evidence="6" id="KW-0547">Nucleotide-binding</keyword>
<dbReference type="Gene3D" id="3.40.50.300">
    <property type="entry name" value="P-loop containing nucleotide triphosphate hydrolases"/>
    <property type="match status" value="2"/>
</dbReference>
<dbReference type="Proteomes" id="UP000075755">
    <property type="component" value="Chromosome"/>
</dbReference>
<evidence type="ECO:0000256" key="2">
    <source>
        <dbReference type="ARBA" id="ARBA00022448"/>
    </source>
</evidence>
<evidence type="ECO:0000256" key="7">
    <source>
        <dbReference type="ARBA" id="ARBA00022840"/>
    </source>
</evidence>
<feature type="domain" description="ABC transporter" evidence="10">
    <location>
        <begin position="269"/>
        <end position="513"/>
    </location>
</feature>
<dbReference type="PROSITE" id="PS50893">
    <property type="entry name" value="ABC_TRANSPORTER_2"/>
    <property type="match status" value="2"/>
</dbReference>
<evidence type="ECO:0000256" key="4">
    <source>
        <dbReference type="ARBA" id="ARBA00022597"/>
    </source>
</evidence>
<dbReference type="Proteomes" id="UP000577697">
    <property type="component" value="Unassembled WGS sequence"/>
</dbReference>
<dbReference type="GO" id="GO:0016887">
    <property type="term" value="F:ATP hydrolysis activity"/>
    <property type="evidence" value="ECO:0007669"/>
    <property type="project" value="InterPro"/>
</dbReference>
<proteinExistence type="inferred from homology"/>
<dbReference type="PANTHER" id="PTHR43790:SF3">
    <property type="entry name" value="D-ALLOSE IMPORT ATP-BINDING PROTEIN ALSA-RELATED"/>
    <property type="match status" value="1"/>
</dbReference>
<keyword evidence="2" id="KW-0813">Transport</keyword>
<sequence>MDTLAHSNSAAMSQASTGVGAPLLVATNVSKSFGGVLAVNNVSFELKAGEVHGLVGANGAGKSTFTRILAGAEIADAGTIRRDGRDIAPATPREGRLEGIAAIYQELSLVPERSALSNVFIGNLLHKGPFLDISAMRKRYAEINAWMGVNIPPHAVARSLSIADQQMLEIMRAMQGRNAVLVMDEPSAPLGPKERAKLHALIAQLAGMGTGIIFISHDLDEVLTHCDRVSVMRDAQLIDTRPASEWSKASLVTAMLGQASVAEGTVRSHYGSDVLSADNVSVTGRVFNASFSVQAGEILGIAGLVGAGRTELLCALAGAEPRASGRVKVEGKTHSLPASLQQAISSGIALVPEDRKRHGLILSRSSLSNITLPNLKTLSRFSFLKRSKQRQSGESLSQAVGFSPSRITAVSGKLSGGNQQKLVIGKWLYRRPRVFLLDEPTRGVDVGAKHEIYHAIRQIANDGAAIILVSSDLDEVVTNADRILVLARGRIVGELDRAEASVERILKLVFGVTGEQASE</sequence>
<name>A0AAC8YRK6_AMIAI</name>
<dbReference type="SUPFAM" id="SSF52540">
    <property type="entry name" value="P-loop containing nucleoside triphosphate hydrolases"/>
    <property type="match status" value="2"/>
</dbReference>
<dbReference type="InterPro" id="IPR003593">
    <property type="entry name" value="AAA+_ATPase"/>
</dbReference>
<keyword evidence="3" id="KW-1003">Cell membrane</keyword>
<protein>
    <submittedName>
        <fullName evidence="12">ABC-type sugar transport system ATPase subunit</fullName>
    </submittedName>
    <submittedName>
        <fullName evidence="11">MglA, ABC-type sugar transport system, ATPase component MglA</fullName>
    </submittedName>
</protein>
<evidence type="ECO:0000256" key="5">
    <source>
        <dbReference type="ARBA" id="ARBA00022737"/>
    </source>
</evidence>
<dbReference type="CDD" id="cd03215">
    <property type="entry name" value="ABC_Carb_Monos_II"/>
    <property type="match status" value="1"/>
</dbReference>
<dbReference type="InterPro" id="IPR017871">
    <property type="entry name" value="ABC_transporter-like_CS"/>
</dbReference>
<feature type="domain" description="ABC transporter" evidence="10">
    <location>
        <begin position="24"/>
        <end position="259"/>
    </location>
</feature>